<evidence type="ECO:0000313" key="1">
    <source>
        <dbReference type="EMBL" id="BAK04059.1"/>
    </source>
</evidence>
<proteinExistence type="evidence at transcript level"/>
<reference evidence="1" key="1">
    <citation type="journal article" date="2011" name="Plant Physiol.">
        <title>Comprehensive sequence analysis of 24,783 barley full-length cDNAs derived from 12 clone libraries.</title>
        <authorList>
            <person name="Matsumoto T."/>
            <person name="Tanaka T."/>
            <person name="Sakai H."/>
            <person name="Amano N."/>
            <person name="Kanamori H."/>
            <person name="Kurita K."/>
            <person name="Kikuta A."/>
            <person name="Kamiya K."/>
            <person name="Yamamoto M."/>
            <person name="Ikawa H."/>
            <person name="Fujii N."/>
            <person name="Hori K."/>
            <person name="Itoh T."/>
            <person name="Sato K."/>
        </authorList>
    </citation>
    <scope>NUCLEOTIDE SEQUENCE</scope>
    <source>
        <tissue evidence="1">Flower</tissue>
    </source>
</reference>
<accession>F2E9N7</accession>
<sequence>MGHEGAKYGDDGRPTCDCLHFDLDDTLYPVGSGIGLDVMNNILQGNVHPIIRVV</sequence>
<dbReference type="AlphaFoldDB" id="F2E9N7"/>
<organism evidence="1">
    <name type="scientific">Hordeum vulgare subsp. vulgare</name>
    <name type="common">Domesticated barley</name>
    <dbReference type="NCBI Taxonomy" id="112509"/>
    <lineage>
        <taxon>Eukaryota</taxon>
        <taxon>Viridiplantae</taxon>
        <taxon>Streptophyta</taxon>
        <taxon>Embryophyta</taxon>
        <taxon>Tracheophyta</taxon>
        <taxon>Spermatophyta</taxon>
        <taxon>Magnoliopsida</taxon>
        <taxon>Liliopsida</taxon>
        <taxon>Poales</taxon>
        <taxon>Poaceae</taxon>
        <taxon>BOP clade</taxon>
        <taxon>Pooideae</taxon>
        <taxon>Triticodae</taxon>
        <taxon>Triticeae</taxon>
        <taxon>Hordeinae</taxon>
        <taxon>Hordeum</taxon>
    </lineage>
</organism>
<protein>
    <submittedName>
        <fullName evidence="1">Predicted protein</fullName>
    </submittedName>
</protein>
<name>F2E9N7_HORVV</name>
<dbReference type="EMBL" id="AK372862">
    <property type="protein sequence ID" value="BAK04059.1"/>
    <property type="molecule type" value="mRNA"/>
</dbReference>